<protein>
    <submittedName>
        <fullName evidence="1">Uncharacterized protein</fullName>
    </submittedName>
</protein>
<keyword evidence="2" id="KW-1185">Reference proteome</keyword>
<dbReference type="HOGENOM" id="CLU_1088951_0_0_11"/>
<dbReference type="eggNOG" id="ENOG50329XS">
    <property type="taxonomic scope" value="Bacteria"/>
</dbReference>
<proteinExistence type="predicted"/>
<gene>
    <name evidence="1" type="ordered locus">KRH_12680</name>
</gene>
<sequence>MAQHTPGVALSSATIPVLVTYTDEQGHQLPLPQAQMRESFTGLQMLARQVLGAEHEALKGYTQDFTMMQIGPSAFEIEIRATPLRQNRLRGRAALKRHLLTVGVLDRFTDVLISQGELACFIACHPSAEVRFVSGCYDDYYEIMDKGRVVLAMEASSVERLLEPDSVQVMRVILANQKQPGVAYCTLSKRILGVAHMRRTIVPANQHLRAFADGAPLHITRETLEAARARADLERNVEWDVAPASSTSQAMWEQL</sequence>
<organism evidence="1 2">
    <name type="scientific">Kocuria rhizophila (strain ATCC 9341 / DSM 348 / NBRC 103217 / DC2201)</name>
    <dbReference type="NCBI Taxonomy" id="378753"/>
    <lineage>
        <taxon>Bacteria</taxon>
        <taxon>Bacillati</taxon>
        <taxon>Actinomycetota</taxon>
        <taxon>Actinomycetes</taxon>
        <taxon>Micrococcales</taxon>
        <taxon>Micrococcaceae</taxon>
        <taxon>Kocuria</taxon>
    </lineage>
</organism>
<dbReference type="Proteomes" id="UP000008838">
    <property type="component" value="Chromosome"/>
</dbReference>
<dbReference type="OrthoDB" id="4882894at2"/>
<name>B2GHR2_KOCRD</name>
<accession>B2GHR2</accession>
<dbReference type="KEGG" id="krh:KRH_12680"/>
<evidence type="ECO:0000313" key="2">
    <source>
        <dbReference type="Proteomes" id="UP000008838"/>
    </source>
</evidence>
<dbReference type="RefSeq" id="WP_012398336.1">
    <property type="nucleotide sequence ID" value="NC_010617.1"/>
</dbReference>
<evidence type="ECO:0000313" key="1">
    <source>
        <dbReference type="EMBL" id="BAG29615.1"/>
    </source>
</evidence>
<dbReference type="AlphaFoldDB" id="B2GHR2"/>
<reference evidence="1 2" key="1">
    <citation type="journal article" date="2008" name="J. Bacteriol.">
        <title>Complete genome sequence of the soil actinomycete Kocuria rhizophila.</title>
        <authorList>
            <person name="Takarada H."/>
            <person name="Sekine M."/>
            <person name="Kosugi H."/>
            <person name="Matsuo Y."/>
            <person name="Fujisawa T."/>
            <person name="Omata S."/>
            <person name="Kishi E."/>
            <person name="Shimizu A."/>
            <person name="Tsukatani N."/>
            <person name="Tanikawa S."/>
            <person name="Fujita N."/>
            <person name="Harayama S."/>
        </authorList>
    </citation>
    <scope>NUCLEOTIDE SEQUENCE [LARGE SCALE GENOMIC DNA]</scope>
    <source>
        <strain evidence="2">ATCC 9341 / DSM 348 / NBRC 103217 / DC2201</strain>
    </source>
</reference>
<dbReference type="EMBL" id="AP009152">
    <property type="protein sequence ID" value="BAG29615.1"/>
    <property type="molecule type" value="Genomic_DNA"/>
</dbReference>